<keyword evidence="11" id="KW-1185">Reference proteome</keyword>
<evidence type="ECO:0000256" key="5">
    <source>
        <dbReference type="ARBA" id="ARBA00022530"/>
    </source>
</evidence>
<evidence type="ECO:0000256" key="6">
    <source>
        <dbReference type="ARBA" id="ARBA00022687"/>
    </source>
</evidence>
<keyword evidence="3 9" id="KW-0217">Developmental protein</keyword>
<dbReference type="GO" id="GO:0045165">
    <property type="term" value="P:cell fate commitment"/>
    <property type="evidence" value="ECO:0007669"/>
    <property type="project" value="TreeGrafter"/>
</dbReference>
<evidence type="ECO:0000256" key="9">
    <source>
        <dbReference type="RuleBase" id="RU003500"/>
    </source>
</evidence>
<evidence type="ECO:0000256" key="4">
    <source>
        <dbReference type="ARBA" id="ARBA00022525"/>
    </source>
</evidence>
<evidence type="ECO:0000313" key="11">
    <source>
        <dbReference type="Proteomes" id="UP000270924"/>
    </source>
</evidence>
<dbReference type="FunFam" id="3.30.2460.20:FF:000001">
    <property type="entry name" value="Wnt homolog"/>
    <property type="match status" value="1"/>
</dbReference>
<accession>A0A3P7EWK6</accession>
<comment type="similarity">
    <text evidence="2 9">Belongs to the Wnt family.</text>
</comment>
<comment type="subcellular location">
    <subcellularLocation>
        <location evidence="1 9">Secreted</location>
        <location evidence="1 9">Extracellular space</location>
        <location evidence="1 9">Extracellular matrix</location>
    </subcellularLocation>
</comment>
<keyword evidence="4" id="KW-0964">Secreted</keyword>
<dbReference type="AlphaFoldDB" id="A0A3P7EWK6"/>
<dbReference type="GO" id="GO:0000902">
    <property type="term" value="P:cell morphogenesis"/>
    <property type="evidence" value="ECO:0007669"/>
    <property type="project" value="UniProtKB-ARBA"/>
</dbReference>
<dbReference type="Pfam" id="PF00110">
    <property type="entry name" value="wnt"/>
    <property type="match status" value="1"/>
</dbReference>
<evidence type="ECO:0000313" key="10">
    <source>
        <dbReference type="EMBL" id="VDM20649.1"/>
    </source>
</evidence>
<dbReference type="PANTHER" id="PTHR12027">
    <property type="entry name" value="WNT RELATED"/>
    <property type="match status" value="1"/>
</dbReference>
<keyword evidence="6 9" id="KW-0879">Wnt signaling pathway</keyword>
<keyword evidence="7" id="KW-1015">Disulfide bond</keyword>
<dbReference type="GO" id="GO:0060070">
    <property type="term" value="P:canonical Wnt signaling pathway"/>
    <property type="evidence" value="ECO:0007669"/>
    <property type="project" value="TreeGrafter"/>
</dbReference>
<dbReference type="Gene3D" id="3.30.2460.20">
    <property type="match status" value="1"/>
</dbReference>
<dbReference type="OMA" id="CKLLPGM"/>
<dbReference type="PRINTS" id="PR01349">
    <property type="entry name" value="WNTPROTEIN"/>
</dbReference>
<evidence type="ECO:0000256" key="7">
    <source>
        <dbReference type="ARBA" id="ARBA00023157"/>
    </source>
</evidence>
<evidence type="ECO:0000256" key="8">
    <source>
        <dbReference type="ARBA" id="ARBA00023288"/>
    </source>
</evidence>
<dbReference type="EMBL" id="UYWW01012346">
    <property type="protein sequence ID" value="VDM20649.1"/>
    <property type="molecule type" value="Genomic_DNA"/>
</dbReference>
<dbReference type="PANTHER" id="PTHR12027:SF102">
    <property type="entry name" value="PROTEIN WNT"/>
    <property type="match status" value="1"/>
</dbReference>
<dbReference type="GO" id="GO:0005109">
    <property type="term" value="F:frizzled binding"/>
    <property type="evidence" value="ECO:0007669"/>
    <property type="project" value="TreeGrafter"/>
</dbReference>
<evidence type="ECO:0000256" key="1">
    <source>
        <dbReference type="ARBA" id="ARBA00004498"/>
    </source>
</evidence>
<dbReference type="GO" id="GO:0030182">
    <property type="term" value="P:neuron differentiation"/>
    <property type="evidence" value="ECO:0007669"/>
    <property type="project" value="TreeGrafter"/>
</dbReference>
<proteinExistence type="inferred from homology"/>
<evidence type="ECO:0000256" key="3">
    <source>
        <dbReference type="ARBA" id="ARBA00022473"/>
    </source>
</evidence>
<organism evidence="10 11">
    <name type="scientific">Wuchereria bancrofti</name>
    <dbReference type="NCBI Taxonomy" id="6293"/>
    <lineage>
        <taxon>Eukaryota</taxon>
        <taxon>Metazoa</taxon>
        <taxon>Ecdysozoa</taxon>
        <taxon>Nematoda</taxon>
        <taxon>Chromadorea</taxon>
        <taxon>Rhabditida</taxon>
        <taxon>Spirurina</taxon>
        <taxon>Spiruromorpha</taxon>
        <taxon>Filarioidea</taxon>
        <taxon>Onchocercidae</taxon>
        <taxon>Wuchereria</taxon>
    </lineage>
</organism>
<dbReference type="InterPro" id="IPR043158">
    <property type="entry name" value="Wnt_C"/>
</dbReference>
<dbReference type="CDD" id="cd19343">
    <property type="entry name" value="Wnt_Wnt11"/>
    <property type="match status" value="1"/>
</dbReference>
<dbReference type="GO" id="GO:0005615">
    <property type="term" value="C:extracellular space"/>
    <property type="evidence" value="ECO:0007669"/>
    <property type="project" value="TreeGrafter"/>
</dbReference>
<dbReference type="GO" id="GO:0005125">
    <property type="term" value="F:cytokine activity"/>
    <property type="evidence" value="ECO:0007669"/>
    <property type="project" value="TreeGrafter"/>
</dbReference>
<protein>
    <recommendedName>
        <fullName evidence="9">Protein Wnt</fullName>
    </recommendedName>
</protein>
<comment type="function">
    <text evidence="9">Ligand for members of the frizzled family of seven transmembrane receptors.</text>
</comment>
<keyword evidence="5" id="KW-0272">Extracellular matrix</keyword>
<dbReference type="Proteomes" id="UP000270924">
    <property type="component" value="Unassembled WGS sequence"/>
</dbReference>
<sequence length="304" mass="35069">MCRRISDLMPVIIRASQTTVSICQKVFADRRWNCSSILRAPRYKSDLTKYYLWIHMKMYFLGTKEQAYVYALSSAALTHHVAKACVSGDLPYCPCGLNSPTASADASYKWKGCSDNVLYGQRVSREWADASWRKKWRPGNNATTTPNRRRNRITQESLYRKCKCHGVSSSCNVRTCWNTLPDVHDIALKLQERYAEASPLSELLTQFGYTDKAMHRELSRQHLVYLRDSPDYCVEDSKTGSYGTMMRECNLTSSDSNSCNSLCCGRGYYTKQMLIEEQCQCKYVHCCYVKCKTCKYLVDKYYCK</sequence>
<reference evidence="10 11" key="1">
    <citation type="submission" date="2018-11" db="EMBL/GenBank/DDBJ databases">
        <authorList>
            <consortium name="Pathogen Informatics"/>
        </authorList>
    </citation>
    <scope>NUCLEOTIDE SEQUENCE [LARGE SCALE GENOMIC DNA]</scope>
</reference>
<gene>
    <name evidence="10" type="ORF">WBA_LOCUS11426</name>
</gene>
<dbReference type="InParanoid" id="A0A3P7EWK6"/>
<name>A0A3P7EWK6_WUCBA</name>
<dbReference type="SMART" id="SM00097">
    <property type="entry name" value="WNT1"/>
    <property type="match status" value="1"/>
</dbReference>
<dbReference type="InterPro" id="IPR005817">
    <property type="entry name" value="Wnt"/>
</dbReference>
<dbReference type="OrthoDB" id="5945655at2759"/>
<evidence type="ECO:0000256" key="2">
    <source>
        <dbReference type="ARBA" id="ARBA00005683"/>
    </source>
</evidence>
<keyword evidence="8" id="KW-0449">Lipoprotein</keyword>